<accession>A0A8I2YFF6</accession>
<dbReference type="EMBL" id="JAGFBS010000041">
    <property type="protein sequence ID" value="KAG6371014.1"/>
    <property type="molecule type" value="Genomic_DNA"/>
</dbReference>
<dbReference type="PROSITE" id="PS52004">
    <property type="entry name" value="KS3_2"/>
    <property type="match status" value="1"/>
</dbReference>
<comment type="caution">
    <text evidence="5">The sequence shown here is derived from an EMBL/GenBank/DDBJ whole genome shotgun (WGS) entry which is preliminary data.</text>
</comment>
<evidence type="ECO:0000256" key="1">
    <source>
        <dbReference type="ARBA" id="ARBA00022450"/>
    </source>
</evidence>
<keyword evidence="2" id="KW-0597">Phosphoprotein</keyword>
<sequence>MLLCKAYTIAIHPHPHEHGVLNDLWISFITRFDCLGELSDLKYAISTHRGAVHLTLMAPLHASRISCARCMPHPAIRLTLEAAQAALQDSGIDYRGSNTGVFFGNLLTTVDELDDERFEINNYNGVGRCVSIRANCISFTFDLRGPSLTVDAACSASATLMHLAPCSINLGEVDQALVVGANTIINPEHTVSFSKLGVLSPTGSSKPFDASADGYACAEGVAAVLIKRLDRAHADGDSIYSFIKGSAINANGKGKSLTMPEGDMQAETIKEAYRVAKRDPSEAFYVELHATRTKVGDPIETNAAGKVFSKGRDAEKPLRVGSVKANLGHTEGCSFLASLVKVSLMLHHKEVIPNIQFTKANTKIDFPALRMQVQTELESIAMAASDRSWVTSISSYGVGGSNAHLVLESAETVADVSKVVAAQSNQRKPLYLLSMGSLTGPTLGRWKDFLVNAYDEITDDCTPLSQGTKTPFVSVMSTTDGKWLDRDPDVNYCWDNVRHPVLSGTAINKIISDEGPDGVRFMEIAPHPVLKAYIEQCGGEPITLIRRPNPKVPAQNTGEHYQLLEAVSKTWISTNCALLLTAPLTL</sequence>
<dbReference type="Pfam" id="PF00109">
    <property type="entry name" value="ketoacyl-synt"/>
    <property type="match status" value="1"/>
</dbReference>
<dbReference type="GO" id="GO:0004312">
    <property type="term" value="F:fatty acid synthase activity"/>
    <property type="evidence" value="ECO:0007669"/>
    <property type="project" value="TreeGrafter"/>
</dbReference>
<evidence type="ECO:0000259" key="4">
    <source>
        <dbReference type="PROSITE" id="PS52004"/>
    </source>
</evidence>
<reference evidence="5" key="1">
    <citation type="submission" date="2021-03" db="EMBL/GenBank/DDBJ databases">
        <title>Evolutionary innovations through gain and loss of genes in the ectomycorrhizal Boletales.</title>
        <authorList>
            <person name="Wu G."/>
            <person name="Miyauchi S."/>
            <person name="Morin E."/>
            <person name="Yang Z.-L."/>
            <person name="Xu J."/>
            <person name="Martin F.M."/>
        </authorList>
    </citation>
    <scope>NUCLEOTIDE SEQUENCE</scope>
    <source>
        <strain evidence="5">BR01</strain>
    </source>
</reference>
<dbReference type="SMART" id="SM00825">
    <property type="entry name" value="PKS_KS"/>
    <property type="match status" value="1"/>
</dbReference>
<proteinExistence type="inferred from homology"/>
<dbReference type="Gene3D" id="3.40.366.10">
    <property type="entry name" value="Malonyl-Coenzyme A Acyl Carrier Protein, domain 2"/>
    <property type="match status" value="1"/>
</dbReference>
<dbReference type="Gene3D" id="3.40.47.10">
    <property type="match status" value="1"/>
</dbReference>
<dbReference type="InterPro" id="IPR014030">
    <property type="entry name" value="Ketoacyl_synth_N"/>
</dbReference>
<keyword evidence="1" id="KW-0596">Phosphopantetheine</keyword>
<dbReference type="InterPro" id="IPR016035">
    <property type="entry name" value="Acyl_Trfase/lysoPLipase"/>
</dbReference>
<keyword evidence="3" id="KW-0808">Transferase</keyword>
<keyword evidence="6" id="KW-1185">Reference proteome</keyword>
<dbReference type="OrthoDB" id="416786at2759"/>
<dbReference type="CDD" id="cd00833">
    <property type="entry name" value="PKS"/>
    <property type="match status" value="1"/>
</dbReference>
<gene>
    <name evidence="5" type="ORF">JVT61DRAFT_10735</name>
</gene>
<dbReference type="InterPro" id="IPR014031">
    <property type="entry name" value="Ketoacyl_synth_C"/>
</dbReference>
<dbReference type="GO" id="GO:0006633">
    <property type="term" value="P:fatty acid biosynthetic process"/>
    <property type="evidence" value="ECO:0007669"/>
    <property type="project" value="TreeGrafter"/>
</dbReference>
<evidence type="ECO:0000256" key="3">
    <source>
        <dbReference type="RuleBase" id="RU003694"/>
    </source>
</evidence>
<dbReference type="InterPro" id="IPR016039">
    <property type="entry name" value="Thiolase-like"/>
</dbReference>
<dbReference type="PANTHER" id="PTHR43775:SF37">
    <property type="entry name" value="SI:DKEY-61P9.11"/>
    <property type="match status" value="1"/>
</dbReference>
<dbReference type="Proteomes" id="UP000683000">
    <property type="component" value="Unassembled WGS sequence"/>
</dbReference>
<comment type="similarity">
    <text evidence="3">Belongs to the thiolase-like superfamily. Beta-ketoacyl-ACP synthases family.</text>
</comment>
<dbReference type="InterPro" id="IPR020841">
    <property type="entry name" value="PKS_Beta-ketoAc_synthase_dom"/>
</dbReference>
<evidence type="ECO:0000313" key="6">
    <source>
        <dbReference type="Proteomes" id="UP000683000"/>
    </source>
</evidence>
<dbReference type="InterPro" id="IPR050091">
    <property type="entry name" value="PKS_NRPS_Biosynth_Enz"/>
</dbReference>
<dbReference type="SUPFAM" id="SSF53901">
    <property type="entry name" value="Thiolase-like"/>
    <property type="match status" value="1"/>
</dbReference>
<dbReference type="PANTHER" id="PTHR43775">
    <property type="entry name" value="FATTY ACID SYNTHASE"/>
    <property type="match status" value="1"/>
</dbReference>
<dbReference type="InterPro" id="IPR001227">
    <property type="entry name" value="Ac_transferase_dom_sf"/>
</dbReference>
<evidence type="ECO:0000313" key="5">
    <source>
        <dbReference type="EMBL" id="KAG6371014.1"/>
    </source>
</evidence>
<dbReference type="AlphaFoldDB" id="A0A8I2YFF6"/>
<organism evidence="5 6">
    <name type="scientific">Boletus reticuloceps</name>
    <dbReference type="NCBI Taxonomy" id="495285"/>
    <lineage>
        <taxon>Eukaryota</taxon>
        <taxon>Fungi</taxon>
        <taxon>Dikarya</taxon>
        <taxon>Basidiomycota</taxon>
        <taxon>Agaricomycotina</taxon>
        <taxon>Agaricomycetes</taxon>
        <taxon>Agaricomycetidae</taxon>
        <taxon>Boletales</taxon>
        <taxon>Boletineae</taxon>
        <taxon>Boletaceae</taxon>
        <taxon>Boletoideae</taxon>
        <taxon>Boletus</taxon>
    </lineage>
</organism>
<feature type="domain" description="Ketosynthase family 3 (KS3)" evidence="4">
    <location>
        <begin position="1"/>
        <end position="409"/>
    </location>
</feature>
<name>A0A8I2YFF6_9AGAM</name>
<protein>
    <submittedName>
        <fullName evidence="5">Thiolase-like protein</fullName>
    </submittedName>
</protein>
<evidence type="ECO:0000256" key="2">
    <source>
        <dbReference type="ARBA" id="ARBA00022553"/>
    </source>
</evidence>
<dbReference type="Pfam" id="PF02801">
    <property type="entry name" value="Ketoacyl-synt_C"/>
    <property type="match status" value="1"/>
</dbReference>
<dbReference type="SUPFAM" id="SSF52151">
    <property type="entry name" value="FabD/lysophospholipase-like"/>
    <property type="match status" value="1"/>
</dbReference>